<comment type="caution">
    <text evidence="7">The sequence shown here is derived from an EMBL/GenBank/DDBJ whole genome shotgun (WGS) entry which is preliminary data.</text>
</comment>
<keyword evidence="4 6" id="KW-1133">Transmembrane helix</keyword>
<comment type="similarity">
    <text evidence="2 6">Belongs to the nematode receptor-like protein srg family.</text>
</comment>
<comment type="caution">
    <text evidence="6">Lacks conserved residue(s) required for the propagation of feature annotation.</text>
</comment>
<accession>A0AAV5UKM9</accession>
<feature type="non-terminal residue" evidence="7">
    <location>
        <position position="1"/>
    </location>
</feature>
<evidence type="ECO:0000256" key="5">
    <source>
        <dbReference type="ARBA" id="ARBA00023136"/>
    </source>
</evidence>
<organism evidence="7 8">
    <name type="scientific">Pristionchus entomophagus</name>
    <dbReference type="NCBI Taxonomy" id="358040"/>
    <lineage>
        <taxon>Eukaryota</taxon>
        <taxon>Metazoa</taxon>
        <taxon>Ecdysozoa</taxon>
        <taxon>Nematoda</taxon>
        <taxon>Chromadorea</taxon>
        <taxon>Rhabditida</taxon>
        <taxon>Rhabditina</taxon>
        <taxon>Diplogasteromorpha</taxon>
        <taxon>Diplogasteroidea</taxon>
        <taxon>Neodiplogasteridae</taxon>
        <taxon>Pristionchus</taxon>
    </lineage>
</organism>
<keyword evidence="3 6" id="KW-0812">Transmembrane</keyword>
<dbReference type="AlphaFoldDB" id="A0AAV5UKM9"/>
<comment type="subcellular location">
    <subcellularLocation>
        <location evidence="1">Membrane</location>
        <topology evidence="1">Multi-pass membrane protein</topology>
    </subcellularLocation>
</comment>
<dbReference type="PANTHER" id="PTHR31552">
    <property type="entry name" value="SERPENTINE RECEPTOR CLASS GAMMA"/>
    <property type="match status" value="1"/>
</dbReference>
<dbReference type="Pfam" id="PF02118">
    <property type="entry name" value="Srg"/>
    <property type="match status" value="1"/>
</dbReference>
<feature type="transmembrane region" description="Helical" evidence="6">
    <location>
        <begin position="136"/>
        <end position="158"/>
    </location>
</feature>
<dbReference type="GO" id="GO:0007606">
    <property type="term" value="P:sensory perception of chemical stimulus"/>
    <property type="evidence" value="ECO:0007669"/>
    <property type="project" value="UniProtKB-UniRule"/>
</dbReference>
<proteinExistence type="inferred from homology"/>
<evidence type="ECO:0000256" key="2">
    <source>
        <dbReference type="ARBA" id="ARBA00005692"/>
    </source>
</evidence>
<protein>
    <recommendedName>
        <fullName evidence="6">Serpentine receptor class gamma</fullName>
    </recommendedName>
</protein>
<keyword evidence="8" id="KW-1185">Reference proteome</keyword>
<feature type="transmembrane region" description="Helical" evidence="6">
    <location>
        <begin position="6"/>
        <end position="21"/>
    </location>
</feature>
<dbReference type="GO" id="GO:0004888">
    <property type="term" value="F:transmembrane signaling receptor activity"/>
    <property type="evidence" value="ECO:0007669"/>
    <property type="project" value="InterPro"/>
</dbReference>
<sequence>QLALVGGGVLIIAIIFYFALVRRENQPMTLLAASGTCHQLWLRGFDKQQIGIHSNVFLQATSTISALGHTIAKFYVVISRYIVLRSLNLSDNWKRSWIVAMLVAQLVIPIIAASPLAFTQPTGIGNGYGPSYLINIVQSISAFIYGAYVITGFILTLLAMRKLRKLLSVASERRKLTAARQEVLITVYSACLFLSHSLKCIQQVIFAVAPGGSDWNSTASKLYPFINDFAVFSSPVLMLIISKQLRRLICSFFHPASWNKQATVT</sequence>
<evidence type="ECO:0000256" key="6">
    <source>
        <dbReference type="RuleBase" id="RU280813"/>
    </source>
</evidence>
<feature type="transmembrane region" description="Helical" evidence="6">
    <location>
        <begin position="222"/>
        <end position="241"/>
    </location>
</feature>
<dbReference type="PANTHER" id="PTHR31552:SF31">
    <property type="entry name" value="SERPENTINE RECEPTOR CLASS GAMMA"/>
    <property type="match status" value="1"/>
</dbReference>
<evidence type="ECO:0000256" key="3">
    <source>
        <dbReference type="ARBA" id="ARBA00022692"/>
    </source>
</evidence>
<feature type="transmembrane region" description="Helical" evidence="6">
    <location>
        <begin position="183"/>
        <end position="210"/>
    </location>
</feature>
<keyword evidence="5 6" id="KW-0472">Membrane</keyword>
<evidence type="ECO:0000313" key="8">
    <source>
        <dbReference type="Proteomes" id="UP001432027"/>
    </source>
</evidence>
<feature type="non-terminal residue" evidence="7">
    <location>
        <position position="265"/>
    </location>
</feature>
<reference evidence="7" key="1">
    <citation type="submission" date="2023-10" db="EMBL/GenBank/DDBJ databases">
        <title>Genome assembly of Pristionchus species.</title>
        <authorList>
            <person name="Yoshida K."/>
            <person name="Sommer R.J."/>
        </authorList>
    </citation>
    <scope>NUCLEOTIDE SEQUENCE</scope>
    <source>
        <strain evidence="7">RS0144</strain>
    </source>
</reference>
<dbReference type="EMBL" id="BTSX01000006">
    <property type="protein sequence ID" value="GMT06775.1"/>
    <property type="molecule type" value="Genomic_DNA"/>
</dbReference>
<dbReference type="GO" id="GO:0016020">
    <property type="term" value="C:membrane"/>
    <property type="evidence" value="ECO:0007669"/>
    <property type="project" value="UniProtKB-SubCell"/>
</dbReference>
<dbReference type="InterPro" id="IPR000609">
    <property type="entry name" value="7TM_GPCR_serpentine_rcpt_Srg"/>
</dbReference>
<gene>
    <name evidence="7" type="ORF">PENTCL1PPCAC_28949</name>
</gene>
<dbReference type="Proteomes" id="UP001432027">
    <property type="component" value="Unassembled WGS sequence"/>
</dbReference>
<name>A0AAV5UKM9_9BILA</name>
<evidence type="ECO:0000256" key="1">
    <source>
        <dbReference type="ARBA" id="ARBA00004141"/>
    </source>
</evidence>
<evidence type="ECO:0000256" key="4">
    <source>
        <dbReference type="ARBA" id="ARBA00022989"/>
    </source>
</evidence>
<feature type="transmembrane region" description="Helical" evidence="6">
    <location>
        <begin position="97"/>
        <end position="116"/>
    </location>
</feature>
<evidence type="ECO:0000313" key="7">
    <source>
        <dbReference type="EMBL" id="GMT06775.1"/>
    </source>
</evidence>